<dbReference type="STRING" id="38772.ENSGAGP00000027582"/>
<evidence type="ECO:0000313" key="1">
    <source>
        <dbReference type="Ensembl" id="ENSGAGP00000027582.1"/>
    </source>
</evidence>
<name>A0A452IIC1_9SAUR</name>
<reference evidence="1" key="2">
    <citation type="submission" date="2025-08" db="UniProtKB">
        <authorList>
            <consortium name="Ensembl"/>
        </authorList>
    </citation>
    <scope>IDENTIFICATION</scope>
</reference>
<organism evidence="1 2">
    <name type="scientific">Gopherus agassizii</name>
    <name type="common">Agassiz's desert tortoise</name>
    <dbReference type="NCBI Taxonomy" id="38772"/>
    <lineage>
        <taxon>Eukaryota</taxon>
        <taxon>Metazoa</taxon>
        <taxon>Chordata</taxon>
        <taxon>Craniata</taxon>
        <taxon>Vertebrata</taxon>
        <taxon>Euteleostomi</taxon>
        <taxon>Archelosauria</taxon>
        <taxon>Testudinata</taxon>
        <taxon>Testudines</taxon>
        <taxon>Cryptodira</taxon>
        <taxon>Durocryptodira</taxon>
        <taxon>Testudinoidea</taxon>
        <taxon>Testudinidae</taxon>
        <taxon>Gopherus</taxon>
    </lineage>
</organism>
<evidence type="ECO:0000313" key="2">
    <source>
        <dbReference type="Proteomes" id="UP000291020"/>
    </source>
</evidence>
<reference evidence="1" key="3">
    <citation type="submission" date="2025-09" db="UniProtKB">
        <authorList>
            <consortium name="Ensembl"/>
        </authorList>
    </citation>
    <scope>IDENTIFICATION</scope>
</reference>
<dbReference type="Proteomes" id="UP000291020">
    <property type="component" value="Unassembled WGS sequence"/>
</dbReference>
<dbReference type="AlphaFoldDB" id="A0A452IIC1"/>
<evidence type="ECO:0008006" key="3">
    <source>
        <dbReference type="Google" id="ProtNLM"/>
    </source>
</evidence>
<protein>
    <recommendedName>
        <fullName evidence="3">Zinc finger RING-type eukaryotic domain-containing protein</fullName>
    </recommendedName>
</protein>
<keyword evidence="2" id="KW-1185">Reference proteome</keyword>
<dbReference type="InterPro" id="IPR013083">
    <property type="entry name" value="Znf_RING/FYVE/PHD"/>
</dbReference>
<dbReference type="Gene3D" id="3.30.40.10">
    <property type="entry name" value="Zinc/RING finger domain, C3HC4 (zinc finger)"/>
    <property type="match status" value="1"/>
</dbReference>
<dbReference type="Ensembl" id="ENSGAGT00000031336.1">
    <property type="protein sequence ID" value="ENSGAGP00000027582.1"/>
    <property type="gene ID" value="ENSGAGG00000020042.1"/>
</dbReference>
<proteinExistence type="predicted"/>
<dbReference type="SUPFAM" id="SSF57850">
    <property type="entry name" value="RING/U-box"/>
    <property type="match status" value="1"/>
</dbReference>
<reference evidence="2" key="1">
    <citation type="journal article" date="2017" name="PLoS ONE">
        <title>The Agassiz's desert tortoise genome provides a resource for the conservation of a threatened species.</title>
        <authorList>
            <person name="Tollis M."/>
            <person name="DeNardo D.F."/>
            <person name="Cornelius J.A."/>
            <person name="Dolby G.A."/>
            <person name="Edwards T."/>
            <person name="Henen B.T."/>
            <person name="Karl A.E."/>
            <person name="Murphy R.W."/>
            <person name="Kusumi K."/>
        </authorList>
    </citation>
    <scope>NUCLEOTIDE SEQUENCE [LARGE SCALE GENOMIC DNA]</scope>
</reference>
<accession>A0A452IIC1</accession>
<sequence>MAENWKNCFEEELICPICLHVFVEPVQLPCNTDHWGFGVLSVEACLAAWPGGALPALILGSRPCL</sequence>